<dbReference type="Gene3D" id="3.40.50.1820">
    <property type="entry name" value="alpha/beta hydrolase"/>
    <property type="match status" value="2"/>
</dbReference>
<organism evidence="4 5">
    <name type="scientific">Solimonas fluminis</name>
    <dbReference type="NCBI Taxonomy" id="2086571"/>
    <lineage>
        <taxon>Bacteria</taxon>
        <taxon>Pseudomonadati</taxon>
        <taxon>Pseudomonadota</taxon>
        <taxon>Gammaproteobacteria</taxon>
        <taxon>Nevskiales</taxon>
        <taxon>Nevskiaceae</taxon>
        <taxon>Solimonas</taxon>
    </lineage>
</organism>
<sequence>MKHTALLLSALLLAACGGSSDPVGQGAEGPEPGGDAPKVTEIVDFETSDGADLHVMLTGYGDLRARPVIVQFSPYGDLGRDLPDFGPAYNYAYVNVRGTGQSSGTWSAIGLRDQQDIAEFLSWACKQPWSSGRLGLYGFSASAIAVYNSLHQKLECVEAAALMAGTADLYRDLLYPGGMFNLVPGAVVSFGVGLPLIAGGFIDFFQTGQLPLEAIFSGVGFLGTILQVILNVDENEFWQERTQRYDTNPNRFPVLADTGFYDVESRGPFESYQLLRDQGVPVHLRVFGAHDGYPKGTPGPMPEYQRWFDRYLLGRKNGIDREPRVQLLIGHGSYEAQIEGAVTKLDAADWPVPGTRWQSFFLDPERGHGTFSLNDGGLSPVSPESRSTLPYLALTSLPTATDPNTTGTVAAGGALTLFKVFPILTELALMEPLSLSWTTPAFTEDVDVVGPAALTVFVSAALPEADLHAVVADVWPDGSAHAVGLGRLRTGYPHIVEERSIRDSRGEIVQPYADFSAKDRALPGQTREYHVEFWPIGNRFAAGHRLRLYLVGAATYSIPTPNLNFVSIGGDTPSRLQLPVLPGSDACRAVGAGC</sequence>
<dbReference type="SMART" id="SM00939">
    <property type="entry name" value="PepX_C"/>
    <property type="match status" value="1"/>
</dbReference>
<dbReference type="Pfam" id="PF02129">
    <property type="entry name" value="Peptidase_S15"/>
    <property type="match status" value="1"/>
</dbReference>
<dbReference type="RefSeq" id="WP_104228896.1">
    <property type="nucleotide sequence ID" value="NZ_PSNW01000001.1"/>
</dbReference>
<dbReference type="Gene3D" id="2.60.120.260">
    <property type="entry name" value="Galactose-binding domain-like"/>
    <property type="match status" value="1"/>
</dbReference>
<evidence type="ECO:0000259" key="3">
    <source>
        <dbReference type="SMART" id="SM00939"/>
    </source>
</evidence>
<dbReference type="SUPFAM" id="SSF53474">
    <property type="entry name" value="alpha/beta-Hydrolases"/>
    <property type="match status" value="1"/>
</dbReference>
<dbReference type="InterPro" id="IPR029058">
    <property type="entry name" value="AB_hydrolase_fold"/>
</dbReference>
<dbReference type="Proteomes" id="UP000238220">
    <property type="component" value="Unassembled WGS sequence"/>
</dbReference>
<dbReference type="InterPro" id="IPR005674">
    <property type="entry name" value="CocE/Ser_esterase"/>
</dbReference>
<proteinExistence type="predicted"/>
<feature type="signal peptide" evidence="2">
    <location>
        <begin position="1"/>
        <end position="20"/>
    </location>
</feature>
<reference evidence="4 5" key="1">
    <citation type="submission" date="2018-02" db="EMBL/GenBank/DDBJ databases">
        <title>Genome sequencing of Solimonas sp. HR-BB.</title>
        <authorList>
            <person name="Lee Y."/>
            <person name="Jeon C.O."/>
        </authorList>
    </citation>
    <scope>NUCLEOTIDE SEQUENCE [LARGE SCALE GENOMIC DNA]</scope>
    <source>
        <strain evidence="4 5">HR-BB</strain>
    </source>
</reference>
<dbReference type="NCBIfam" id="TIGR00976">
    <property type="entry name" value="CocE_NonD"/>
    <property type="match status" value="1"/>
</dbReference>
<gene>
    <name evidence="4" type="ORF">C3942_03355</name>
</gene>
<dbReference type="Pfam" id="PF08530">
    <property type="entry name" value="PepX_C"/>
    <property type="match status" value="1"/>
</dbReference>
<feature type="chain" id="PRO_5015552827" description="Xaa-Pro dipeptidyl-peptidase C-terminal domain-containing protein" evidence="2">
    <location>
        <begin position="21"/>
        <end position="594"/>
    </location>
</feature>
<protein>
    <recommendedName>
        <fullName evidence="3">Xaa-Pro dipeptidyl-peptidase C-terminal domain-containing protein</fullName>
    </recommendedName>
</protein>
<feature type="domain" description="Xaa-Pro dipeptidyl-peptidase C-terminal" evidence="3">
    <location>
        <begin position="305"/>
        <end position="577"/>
    </location>
</feature>
<dbReference type="OrthoDB" id="9806163at2"/>
<dbReference type="PROSITE" id="PS51257">
    <property type="entry name" value="PROKAR_LIPOPROTEIN"/>
    <property type="match status" value="1"/>
</dbReference>
<dbReference type="InterPro" id="IPR000383">
    <property type="entry name" value="Xaa-Pro-like_dom"/>
</dbReference>
<dbReference type="EMBL" id="PSNW01000001">
    <property type="protein sequence ID" value="PPE75931.1"/>
    <property type="molecule type" value="Genomic_DNA"/>
</dbReference>
<dbReference type="SUPFAM" id="SSF49785">
    <property type="entry name" value="Galactose-binding domain-like"/>
    <property type="match status" value="1"/>
</dbReference>
<dbReference type="AlphaFoldDB" id="A0A2S5TLT1"/>
<name>A0A2S5TLT1_9GAMM</name>
<comment type="caution">
    <text evidence="4">The sequence shown here is derived from an EMBL/GenBank/DDBJ whole genome shotgun (WGS) entry which is preliminary data.</text>
</comment>
<dbReference type="GO" id="GO:0008239">
    <property type="term" value="F:dipeptidyl-peptidase activity"/>
    <property type="evidence" value="ECO:0007669"/>
    <property type="project" value="InterPro"/>
</dbReference>
<dbReference type="InterPro" id="IPR008979">
    <property type="entry name" value="Galactose-bd-like_sf"/>
</dbReference>
<keyword evidence="2" id="KW-0732">Signal</keyword>
<evidence type="ECO:0000313" key="4">
    <source>
        <dbReference type="EMBL" id="PPE75931.1"/>
    </source>
</evidence>
<keyword evidence="1" id="KW-0378">Hydrolase</keyword>
<evidence type="ECO:0000256" key="1">
    <source>
        <dbReference type="ARBA" id="ARBA00022801"/>
    </source>
</evidence>
<evidence type="ECO:0000256" key="2">
    <source>
        <dbReference type="SAM" id="SignalP"/>
    </source>
</evidence>
<keyword evidence="5" id="KW-1185">Reference proteome</keyword>
<evidence type="ECO:0000313" key="5">
    <source>
        <dbReference type="Proteomes" id="UP000238220"/>
    </source>
</evidence>
<dbReference type="InterPro" id="IPR013736">
    <property type="entry name" value="Xaa-Pro_dipept_C"/>
</dbReference>
<accession>A0A2S5TLT1</accession>